<comment type="caution">
    <text evidence="6">The sequence shown here is derived from an EMBL/GenBank/DDBJ whole genome shotgun (WGS) entry which is preliminary data.</text>
</comment>
<reference evidence="7" key="1">
    <citation type="submission" date="2015-06" db="EMBL/GenBank/DDBJ databases">
        <title>Comparative genomics of Burkholderia leaf nodule symbionts.</title>
        <authorList>
            <person name="Carlier A."/>
            <person name="Eberl L."/>
            <person name="Pinto-Carbo M."/>
        </authorList>
    </citation>
    <scope>NUCLEOTIDE SEQUENCE [LARGE SCALE GENOMIC DNA]</scope>
    <source>
        <strain evidence="7">UZHbot4</strain>
    </source>
</reference>
<dbReference type="InterPro" id="IPR036388">
    <property type="entry name" value="WH-like_DNA-bd_sf"/>
</dbReference>
<dbReference type="SMART" id="SM00345">
    <property type="entry name" value="HTH_GNTR"/>
    <property type="match status" value="1"/>
</dbReference>
<evidence type="ECO:0000256" key="4">
    <source>
        <dbReference type="SAM" id="MobiDB-lite"/>
    </source>
</evidence>
<dbReference type="Proteomes" id="UP000036959">
    <property type="component" value="Unassembled WGS sequence"/>
</dbReference>
<evidence type="ECO:0000256" key="2">
    <source>
        <dbReference type="ARBA" id="ARBA00023125"/>
    </source>
</evidence>
<dbReference type="InterPro" id="IPR036390">
    <property type="entry name" value="WH_DNA-bd_sf"/>
</dbReference>
<dbReference type="Gene3D" id="1.10.10.10">
    <property type="entry name" value="Winged helix-like DNA-binding domain superfamily/Winged helix DNA-binding domain"/>
    <property type="match status" value="1"/>
</dbReference>
<dbReference type="InterPro" id="IPR000524">
    <property type="entry name" value="Tscrpt_reg_HTH_GntR"/>
</dbReference>
<dbReference type="InterPro" id="IPR008920">
    <property type="entry name" value="TF_FadR/GntR_C"/>
</dbReference>
<dbReference type="GO" id="GO:0003677">
    <property type="term" value="F:DNA binding"/>
    <property type="evidence" value="ECO:0007669"/>
    <property type="project" value="UniProtKB-KW"/>
</dbReference>
<dbReference type="Gene3D" id="1.20.120.530">
    <property type="entry name" value="GntR ligand-binding domain-like"/>
    <property type="match status" value="1"/>
</dbReference>
<name>A0A0L0MBK4_9BURK</name>
<keyword evidence="1" id="KW-0805">Transcription regulation</keyword>
<keyword evidence="7" id="KW-1185">Reference proteome</keyword>
<dbReference type="OrthoDB" id="7003764at2"/>
<keyword evidence="3" id="KW-0804">Transcription</keyword>
<evidence type="ECO:0000313" key="7">
    <source>
        <dbReference type="Proteomes" id="UP000036959"/>
    </source>
</evidence>
<evidence type="ECO:0000313" key="6">
    <source>
        <dbReference type="EMBL" id="KND59743.1"/>
    </source>
</evidence>
<dbReference type="RefSeq" id="WP_050454409.1">
    <property type="nucleotide sequence ID" value="NZ_LFJJ01000104.1"/>
</dbReference>
<feature type="domain" description="HTH gntR-type" evidence="5">
    <location>
        <begin position="30"/>
        <end position="97"/>
    </location>
</feature>
<dbReference type="SUPFAM" id="SSF46785">
    <property type="entry name" value="Winged helix' DNA-binding domain"/>
    <property type="match status" value="1"/>
</dbReference>
<dbReference type="PANTHER" id="PTHR43537:SF39">
    <property type="entry name" value="HTH-TYPE TRANSCRIPTIONAL REGULATOR MCBR"/>
    <property type="match status" value="1"/>
</dbReference>
<dbReference type="CDD" id="cd07377">
    <property type="entry name" value="WHTH_GntR"/>
    <property type="match status" value="1"/>
</dbReference>
<evidence type="ECO:0000259" key="5">
    <source>
        <dbReference type="PROSITE" id="PS50949"/>
    </source>
</evidence>
<feature type="region of interest" description="Disordered" evidence="4">
    <location>
        <begin position="1"/>
        <end position="33"/>
    </location>
</feature>
<dbReference type="SMART" id="SM00895">
    <property type="entry name" value="FCD"/>
    <property type="match status" value="1"/>
</dbReference>
<dbReference type="EMBL" id="LFJJ01000104">
    <property type="protein sequence ID" value="KND59743.1"/>
    <property type="molecule type" value="Genomic_DNA"/>
</dbReference>
<dbReference type="PATRIC" id="fig|242163.4.peg.442"/>
<dbReference type="Pfam" id="PF07729">
    <property type="entry name" value="FCD"/>
    <property type="match status" value="1"/>
</dbReference>
<gene>
    <name evidence="6" type="ORF">BVER_04898</name>
</gene>
<protein>
    <submittedName>
        <fullName evidence="6">Transcriptional regulator, GntR family</fullName>
    </submittedName>
</protein>
<evidence type="ECO:0000256" key="3">
    <source>
        <dbReference type="ARBA" id="ARBA00023163"/>
    </source>
</evidence>
<dbReference type="Pfam" id="PF00392">
    <property type="entry name" value="GntR"/>
    <property type="match status" value="1"/>
</dbReference>
<dbReference type="GO" id="GO:0003700">
    <property type="term" value="F:DNA-binding transcription factor activity"/>
    <property type="evidence" value="ECO:0007669"/>
    <property type="project" value="InterPro"/>
</dbReference>
<dbReference type="InterPro" id="IPR011711">
    <property type="entry name" value="GntR_C"/>
</dbReference>
<sequence length="246" mass="27251">MKASAPALSLAAGNEAEPREQDDDESFRPSSLNQRTYHTLREAILSGGFMPGSMLNIRPIAAMLGVSPTPVRDALSRLQADGALEALPNRAFRLPVPSVEEFRQLSIMRIRLEECAVQHAAALITPAEVIKVSDLYDEMSSLVDRPSDEYLAAHRRFHFMIYDAARMPLLREAIERLWLRIGPLMHASSNLEEQPLDDKTHAEIVRALKAGDPFAATIAVRDDLTHTTGPVLAYLSSIDKRNTPSE</sequence>
<dbReference type="PROSITE" id="PS50949">
    <property type="entry name" value="HTH_GNTR"/>
    <property type="match status" value="1"/>
</dbReference>
<organism evidence="6 7">
    <name type="scientific">Candidatus Burkholderia verschuerenii</name>
    <dbReference type="NCBI Taxonomy" id="242163"/>
    <lineage>
        <taxon>Bacteria</taxon>
        <taxon>Pseudomonadati</taxon>
        <taxon>Pseudomonadota</taxon>
        <taxon>Betaproteobacteria</taxon>
        <taxon>Burkholderiales</taxon>
        <taxon>Burkholderiaceae</taxon>
        <taxon>Burkholderia</taxon>
    </lineage>
</organism>
<dbReference type="AlphaFoldDB" id="A0A0L0MBK4"/>
<proteinExistence type="predicted"/>
<keyword evidence="2" id="KW-0238">DNA-binding</keyword>
<dbReference type="PANTHER" id="PTHR43537">
    <property type="entry name" value="TRANSCRIPTIONAL REGULATOR, GNTR FAMILY"/>
    <property type="match status" value="1"/>
</dbReference>
<accession>A0A0L0MBK4</accession>
<evidence type="ECO:0000256" key="1">
    <source>
        <dbReference type="ARBA" id="ARBA00023015"/>
    </source>
</evidence>
<dbReference type="SUPFAM" id="SSF48008">
    <property type="entry name" value="GntR ligand-binding domain-like"/>
    <property type="match status" value="1"/>
</dbReference>